<keyword evidence="3" id="KW-1185">Reference proteome</keyword>
<dbReference type="Proteomes" id="UP000242715">
    <property type="component" value="Unassembled WGS sequence"/>
</dbReference>
<dbReference type="EMBL" id="DF974148">
    <property type="protein sequence ID" value="GAU45756.1"/>
    <property type="molecule type" value="Genomic_DNA"/>
</dbReference>
<evidence type="ECO:0000256" key="1">
    <source>
        <dbReference type="SAM" id="MobiDB-lite"/>
    </source>
</evidence>
<evidence type="ECO:0000313" key="2">
    <source>
        <dbReference type="EMBL" id="GAU45756.1"/>
    </source>
</evidence>
<dbReference type="OrthoDB" id="6066220at2759"/>
<evidence type="ECO:0000313" key="3">
    <source>
        <dbReference type="Proteomes" id="UP000242715"/>
    </source>
</evidence>
<feature type="region of interest" description="Disordered" evidence="1">
    <location>
        <begin position="1"/>
        <end position="21"/>
    </location>
</feature>
<proteinExistence type="predicted"/>
<dbReference type="PANTHER" id="PTHR13318:SF106">
    <property type="entry name" value="F-BOX_LRR-REPEAT PROTEIN 2"/>
    <property type="match status" value="1"/>
</dbReference>
<gene>
    <name evidence="2" type="ORF">TSUD_286170</name>
</gene>
<dbReference type="SMART" id="SM00367">
    <property type="entry name" value="LRR_CC"/>
    <property type="match status" value="9"/>
</dbReference>
<dbReference type="AlphaFoldDB" id="A0A2Z6NQ31"/>
<dbReference type="InterPro" id="IPR006553">
    <property type="entry name" value="Leu-rich_rpt_Cys-con_subtyp"/>
</dbReference>
<dbReference type="PANTHER" id="PTHR13318">
    <property type="entry name" value="PARTNER OF PAIRED, ISOFORM B-RELATED"/>
    <property type="match status" value="1"/>
</dbReference>
<dbReference type="GO" id="GO:0031146">
    <property type="term" value="P:SCF-dependent proteasomal ubiquitin-dependent protein catabolic process"/>
    <property type="evidence" value="ECO:0007669"/>
    <property type="project" value="TreeGrafter"/>
</dbReference>
<dbReference type="GO" id="GO:0019005">
    <property type="term" value="C:SCF ubiquitin ligase complex"/>
    <property type="evidence" value="ECO:0007669"/>
    <property type="project" value="TreeGrafter"/>
</dbReference>
<protein>
    <recommendedName>
        <fullName evidence="4">COI1 F-box domain-containing protein</fullName>
    </recommendedName>
</protein>
<feature type="compositionally biased region" description="Low complexity" evidence="1">
    <location>
        <begin position="7"/>
        <end position="18"/>
    </location>
</feature>
<sequence>MERKPTSSALNSSSSSSSQPTVTATCSHLSDDCWEFIFRLIIDDDDNRIKLRYLKPLSLVSKQFLSVTNRLRLSLTVYDPSYLRSIFKRFTNLNSLHLASNCTHSDNLLRQISRFPLKQLTSLSLSNQRSIPTNGLRAFSQNITTVTSLNCSHIRSLNRFDLFLIAECFPLLEELDLSYPSRCKNYAIYVDGVEALSIALIKLRKVNLSGFPINNQSLFHLFNNCKYLEEVIMFSCNEITSVGLASAICERPTLRSISVSTMGGSEVFATSHFIDSLVSLKGLTCLVLHYLNISDELLYSIAREGLPLTRLDLHCCNGYSYAGIFRLLSKCQRIQHLNLEGADYLNDQHVVQLFSFLGDLVSINLSHCYKISESTLFALPKSCPSLSEIKMERIGSDVVANSDSLGEFGVYPQLKALYLGDNSWLSDESIIMFASIFPNLQLLDLKFCDHISEVPKLEVLNLSATKVDDETLYVISKNCSGLMQLQLDHCNRVTKKGVKRVLKNRRQLGEHGCIIPSSLVFRESELCACHGGALGHRGMFICWNFGLSQSTTLARYMQF</sequence>
<reference evidence="3" key="1">
    <citation type="journal article" date="2017" name="Front. Plant Sci.">
        <title>Climate Clever Clovers: New Paradigm to Reduce the Environmental Footprint of Ruminants by Breeding Low Methanogenic Forages Utilizing Haplotype Variation.</title>
        <authorList>
            <person name="Kaur P."/>
            <person name="Appels R."/>
            <person name="Bayer P.E."/>
            <person name="Keeble-Gagnere G."/>
            <person name="Wang J."/>
            <person name="Hirakawa H."/>
            <person name="Shirasawa K."/>
            <person name="Vercoe P."/>
            <person name="Stefanova K."/>
            <person name="Durmic Z."/>
            <person name="Nichols P."/>
            <person name="Revell C."/>
            <person name="Isobe S.N."/>
            <person name="Edwards D."/>
            <person name="Erskine W."/>
        </authorList>
    </citation>
    <scope>NUCLEOTIDE SEQUENCE [LARGE SCALE GENOMIC DNA]</scope>
    <source>
        <strain evidence="3">cv. Daliak</strain>
    </source>
</reference>
<accession>A0A2Z6NQ31</accession>
<evidence type="ECO:0008006" key="4">
    <source>
        <dbReference type="Google" id="ProtNLM"/>
    </source>
</evidence>
<dbReference type="InterPro" id="IPR032675">
    <property type="entry name" value="LRR_dom_sf"/>
</dbReference>
<dbReference type="Gene3D" id="3.80.10.10">
    <property type="entry name" value="Ribonuclease Inhibitor"/>
    <property type="match status" value="3"/>
</dbReference>
<dbReference type="SUPFAM" id="SSF52047">
    <property type="entry name" value="RNI-like"/>
    <property type="match status" value="2"/>
</dbReference>
<organism evidence="2 3">
    <name type="scientific">Trifolium subterraneum</name>
    <name type="common">Subterranean clover</name>
    <dbReference type="NCBI Taxonomy" id="3900"/>
    <lineage>
        <taxon>Eukaryota</taxon>
        <taxon>Viridiplantae</taxon>
        <taxon>Streptophyta</taxon>
        <taxon>Embryophyta</taxon>
        <taxon>Tracheophyta</taxon>
        <taxon>Spermatophyta</taxon>
        <taxon>Magnoliopsida</taxon>
        <taxon>eudicotyledons</taxon>
        <taxon>Gunneridae</taxon>
        <taxon>Pentapetalae</taxon>
        <taxon>rosids</taxon>
        <taxon>fabids</taxon>
        <taxon>Fabales</taxon>
        <taxon>Fabaceae</taxon>
        <taxon>Papilionoideae</taxon>
        <taxon>50 kb inversion clade</taxon>
        <taxon>NPAAA clade</taxon>
        <taxon>Hologalegina</taxon>
        <taxon>IRL clade</taxon>
        <taxon>Trifolieae</taxon>
        <taxon>Trifolium</taxon>
    </lineage>
</organism>
<name>A0A2Z6NQ31_TRISU</name>